<evidence type="ECO:0000256" key="1">
    <source>
        <dbReference type="ARBA" id="ARBA00022723"/>
    </source>
</evidence>
<dbReference type="SUPFAM" id="SSF109635">
    <property type="entry name" value="DnaK suppressor protein DksA, alpha-hairpin domain"/>
    <property type="match status" value="1"/>
</dbReference>
<feature type="zinc finger region" description="dksA C4-type" evidence="4">
    <location>
        <begin position="138"/>
        <end position="162"/>
    </location>
</feature>
<dbReference type="SUPFAM" id="SSF57716">
    <property type="entry name" value="Glucocorticoid receptor-like (DNA-binding domain)"/>
    <property type="match status" value="1"/>
</dbReference>
<keyword evidence="8" id="KW-1185">Reference proteome</keyword>
<evidence type="ECO:0000256" key="5">
    <source>
        <dbReference type="SAM" id="MobiDB-lite"/>
    </source>
</evidence>
<dbReference type="Gene3D" id="1.20.120.910">
    <property type="entry name" value="DksA, coiled-coil domain"/>
    <property type="match status" value="1"/>
</dbReference>
<keyword evidence="3" id="KW-0862">Zinc</keyword>
<evidence type="ECO:0000313" key="8">
    <source>
        <dbReference type="Proteomes" id="UP001596098"/>
    </source>
</evidence>
<organism evidence="7 8">
    <name type="scientific">Nocardioides yefusunii</name>
    <dbReference type="NCBI Taxonomy" id="2500546"/>
    <lineage>
        <taxon>Bacteria</taxon>
        <taxon>Bacillati</taxon>
        <taxon>Actinomycetota</taxon>
        <taxon>Actinomycetes</taxon>
        <taxon>Propionibacteriales</taxon>
        <taxon>Nocardioidaceae</taxon>
        <taxon>Nocardioides</taxon>
    </lineage>
</organism>
<evidence type="ECO:0000256" key="4">
    <source>
        <dbReference type="PROSITE-ProRule" id="PRU00510"/>
    </source>
</evidence>
<dbReference type="PANTHER" id="PTHR33823">
    <property type="entry name" value="RNA POLYMERASE-BINDING TRANSCRIPTION FACTOR DKSA-RELATED"/>
    <property type="match status" value="1"/>
</dbReference>
<accession>A0ABW1QUT6</accession>
<feature type="region of interest" description="Disordered" evidence="5">
    <location>
        <begin position="1"/>
        <end position="32"/>
    </location>
</feature>
<gene>
    <name evidence="7" type="ORF">ACFPWU_06300</name>
</gene>
<evidence type="ECO:0000313" key="7">
    <source>
        <dbReference type="EMBL" id="MFC6153274.1"/>
    </source>
</evidence>
<dbReference type="Pfam" id="PF01258">
    <property type="entry name" value="zf-dskA_traR"/>
    <property type="match status" value="1"/>
</dbReference>
<protein>
    <submittedName>
        <fullName evidence="7">TraR/DksA family transcriptional regulator</fullName>
    </submittedName>
</protein>
<evidence type="ECO:0000256" key="2">
    <source>
        <dbReference type="ARBA" id="ARBA00022771"/>
    </source>
</evidence>
<dbReference type="InterPro" id="IPR000962">
    <property type="entry name" value="Znf_DskA_TraR"/>
</dbReference>
<dbReference type="Proteomes" id="UP001596098">
    <property type="component" value="Unassembled WGS sequence"/>
</dbReference>
<dbReference type="PROSITE" id="PS01102">
    <property type="entry name" value="ZF_DKSA_1"/>
    <property type="match status" value="1"/>
</dbReference>
<evidence type="ECO:0000259" key="6">
    <source>
        <dbReference type="Pfam" id="PF01258"/>
    </source>
</evidence>
<keyword evidence="1" id="KW-0479">Metal-binding</keyword>
<dbReference type="EMBL" id="JBHSQI010000003">
    <property type="protein sequence ID" value="MFC6153274.1"/>
    <property type="molecule type" value="Genomic_DNA"/>
</dbReference>
<dbReference type="InterPro" id="IPR020458">
    <property type="entry name" value="Znf_DskA_TraR_CS"/>
</dbReference>
<dbReference type="PANTHER" id="PTHR33823:SF2">
    <property type="entry name" value="RNA POLYMERASE-BINDING TRANSCRIPTION FACTOR DKSA"/>
    <property type="match status" value="1"/>
</dbReference>
<dbReference type="InterPro" id="IPR037187">
    <property type="entry name" value="DnaK_N"/>
</dbReference>
<dbReference type="PROSITE" id="PS51128">
    <property type="entry name" value="ZF_DKSA_2"/>
    <property type="match status" value="1"/>
</dbReference>
<proteinExistence type="predicted"/>
<feature type="compositionally biased region" description="Low complexity" evidence="5">
    <location>
        <begin position="1"/>
        <end position="15"/>
    </location>
</feature>
<dbReference type="RefSeq" id="WP_128221124.1">
    <property type="nucleotide sequence ID" value="NZ_CP034929.1"/>
</dbReference>
<name>A0ABW1QUT6_9ACTN</name>
<feature type="domain" description="Zinc finger DksA/TraR C4-type" evidence="6">
    <location>
        <begin position="133"/>
        <end position="168"/>
    </location>
</feature>
<comment type="caution">
    <text evidence="7">The sequence shown here is derived from an EMBL/GenBank/DDBJ whole genome shotgun (WGS) entry which is preliminary data.</text>
</comment>
<evidence type="ECO:0000256" key="3">
    <source>
        <dbReference type="ARBA" id="ARBA00022833"/>
    </source>
</evidence>
<reference evidence="8" key="1">
    <citation type="journal article" date="2019" name="Int. J. Syst. Evol. Microbiol.">
        <title>The Global Catalogue of Microorganisms (GCM) 10K type strain sequencing project: providing services to taxonomists for standard genome sequencing and annotation.</title>
        <authorList>
            <consortium name="The Broad Institute Genomics Platform"/>
            <consortium name="The Broad Institute Genome Sequencing Center for Infectious Disease"/>
            <person name="Wu L."/>
            <person name="Ma J."/>
        </authorList>
    </citation>
    <scope>NUCLEOTIDE SEQUENCE [LARGE SCALE GENOMIC DNA]</scope>
    <source>
        <strain evidence="8">DFY28</strain>
    </source>
</reference>
<sequence>MASTTSTRDASTTVSGPAATGKNVRVPRRRRPKVSEKLLAGLAHKPDESAWTAEEVVEVLDALDEHRTRAEGLLAVLEHEVNGLMKDAGDGAGQDQADVGSTTLERDQELQLMAAERATLDQVERAWERVLDGTFGTCENCEEPIGKLRAMAFPRATLCIDCKQRQERR</sequence>
<keyword evidence="2" id="KW-0863">Zinc-finger</keyword>